<feature type="region of interest" description="Disordered" evidence="1">
    <location>
        <begin position="124"/>
        <end position="149"/>
    </location>
</feature>
<reference evidence="2" key="1">
    <citation type="journal article" date="2023" name="Mol. Phylogenet. Evol.">
        <title>Genome-scale phylogeny and comparative genomics of the fungal order Sordariales.</title>
        <authorList>
            <person name="Hensen N."/>
            <person name="Bonometti L."/>
            <person name="Westerberg I."/>
            <person name="Brannstrom I.O."/>
            <person name="Guillou S."/>
            <person name="Cros-Aarteil S."/>
            <person name="Calhoun S."/>
            <person name="Haridas S."/>
            <person name="Kuo A."/>
            <person name="Mondo S."/>
            <person name="Pangilinan J."/>
            <person name="Riley R."/>
            <person name="LaButti K."/>
            <person name="Andreopoulos B."/>
            <person name="Lipzen A."/>
            <person name="Chen C."/>
            <person name="Yan M."/>
            <person name="Daum C."/>
            <person name="Ng V."/>
            <person name="Clum A."/>
            <person name="Steindorff A."/>
            <person name="Ohm R.A."/>
            <person name="Martin F."/>
            <person name="Silar P."/>
            <person name="Natvig D.O."/>
            <person name="Lalanne C."/>
            <person name="Gautier V."/>
            <person name="Ament-Velasquez S.L."/>
            <person name="Kruys A."/>
            <person name="Hutchinson M.I."/>
            <person name="Powell A.J."/>
            <person name="Barry K."/>
            <person name="Miller A.N."/>
            <person name="Grigoriev I.V."/>
            <person name="Debuchy R."/>
            <person name="Gladieux P."/>
            <person name="Hiltunen Thoren M."/>
            <person name="Johannesson H."/>
        </authorList>
    </citation>
    <scope>NUCLEOTIDE SEQUENCE</scope>
    <source>
        <strain evidence="2">PSN243</strain>
    </source>
</reference>
<feature type="compositionally biased region" description="Basic and acidic residues" evidence="1">
    <location>
        <begin position="82"/>
        <end position="98"/>
    </location>
</feature>
<feature type="compositionally biased region" description="Polar residues" evidence="1">
    <location>
        <begin position="124"/>
        <end position="135"/>
    </location>
</feature>
<feature type="region of interest" description="Disordered" evidence="1">
    <location>
        <begin position="73"/>
        <end position="98"/>
    </location>
</feature>
<name>A0AAV9GKP0_9PEZI</name>
<protein>
    <submittedName>
        <fullName evidence="2">Uncharacterized protein</fullName>
    </submittedName>
</protein>
<organism evidence="2 3">
    <name type="scientific">Podospora aff. communis PSN243</name>
    <dbReference type="NCBI Taxonomy" id="3040156"/>
    <lineage>
        <taxon>Eukaryota</taxon>
        <taxon>Fungi</taxon>
        <taxon>Dikarya</taxon>
        <taxon>Ascomycota</taxon>
        <taxon>Pezizomycotina</taxon>
        <taxon>Sordariomycetes</taxon>
        <taxon>Sordariomycetidae</taxon>
        <taxon>Sordariales</taxon>
        <taxon>Podosporaceae</taxon>
        <taxon>Podospora</taxon>
    </lineage>
</organism>
<evidence type="ECO:0000313" key="3">
    <source>
        <dbReference type="Proteomes" id="UP001321760"/>
    </source>
</evidence>
<dbReference type="AlphaFoldDB" id="A0AAV9GKP0"/>
<accession>A0AAV9GKP0</accession>
<dbReference type="Proteomes" id="UP001321760">
    <property type="component" value="Unassembled WGS sequence"/>
</dbReference>
<reference evidence="2" key="2">
    <citation type="submission" date="2023-05" db="EMBL/GenBank/DDBJ databases">
        <authorList>
            <consortium name="Lawrence Berkeley National Laboratory"/>
            <person name="Steindorff A."/>
            <person name="Hensen N."/>
            <person name="Bonometti L."/>
            <person name="Westerberg I."/>
            <person name="Brannstrom I.O."/>
            <person name="Guillou S."/>
            <person name="Cros-Aarteil S."/>
            <person name="Calhoun S."/>
            <person name="Haridas S."/>
            <person name="Kuo A."/>
            <person name="Mondo S."/>
            <person name="Pangilinan J."/>
            <person name="Riley R."/>
            <person name="Labutti K."/>
            <person name="Andreopoulos B."/>
            <person name="Lipzen A."/>
            <person name="Chen C."/>
            <person name="Yanf M."/>
            <person name="Daum C."/>
            <person name="Ng V."/>
            <person name="Clum A."/>
            <person name="Ohm R."/>
            <person name="Martin F."/>
            <person name="Silar P."/>
            <person name="Natvig D."/>
            <person name="Lalanne C."/>
            <person name="Gautier V."/>
            <person name="Ament-Velasquez S.L."/>
            <person name="Kruys A."/>
            <person name="Hutchinson M.I."/>
            <person name="Powell A.J."/>
            <person name="Barry K."/>
            <person name="Miller A.N."/>
            <person name="Grigoriev I.V."/>
            <person name="Debuchy R."/>
            <person name="Gladieux P."/>
            <person name="Thoren M.H."/>
            <person name="Johannesson H."/>
        </authorList>
    </citation>
    <scope>NUCLEOTIDE SEQUENCE</scope>
    <source>
        <strain evidence="2">PSN243</strain>
    </source>
</reference>
<evidence type="ECO:0000256" key="1">
    <source>
        <dbReference type="SAM" id="MobiDB-lite"/>
    </source>
</evidence>
<comment type="caution">
    <text evidence="2">The sequence shown here is derived from an EMBL/GenBank/DDBJ whole genome shotgun (WGS) entry which is preliminary data.</text>
</comment>
<evidence type="ECO:0000313" key="2">
    <source>
        <dbReference type="EMBL" id="KAK4449110.1"/>
    </source>
</evidence>
<dbReference type="EMBL" id="MU865939">
    <property type="protein sequence ID" value="KAK4449110.1"/>
    <property type="molecule type" value="Genomic_DNA"/>
</dbReference>
<sequence>MAAVEGVLVAQYGCKTAKKKQRQENPAERGFCERPRLERTRRCLSCATTAVTAAAARGCPKLALLPRVPQWGPKRGLKRAKTAPDARKTWPDEVQRDSKKTGILAPKLRCSLAPRCPRANNLSPFVTASSQNQPAIQPPASWTDRSRRPNLESMLPRGRLLSWAVRSLRCWDISHLQCKAGRMPRREVGSQNISCRAASAYRNTVRRNSRQVTQLRRRKRERGRVVSSFLFHAAIPSRREPWFGLVCEDSPERFAHPDAEDRFRRAKRLRPTLVRQNGPSSNAQQNTTIASSVDSAPFRPSLSRFTPMVRKALAL</sequence>
<proteinExistence type="predicted"/>
<gene>
    <name evidence="2" type="ORF">QBC34DRAFT_98195</name>
</gene>
<keyword evidence="3" id="KW-1185">Reference proteome</keyword>